<feature type="active site" description="Charge relay system" evidence="3">
    <location>
        <position position="369"/>
    </location>
</feature>
<dbReference type="Gene3D" id="3.40.50.1820">
    <property type="entry name" value="alpha/beta hydrolase"/>
    <property type="match status" value="1"/>
</dbReference>
<dbReference type="Proteomes" id="UP001162541">
    <property type="component" value="Chromosome 5"/>
</dbReference>
<evidence type="ECO:0000313" key="8">
    <source>
        <dbReference type="Proteomes" id="UP000077202"/>
    </source>
</evidence>
<dbReference type="Proteomes" id="UP000077202">
    <property type="component" value="Unassembled WGS sequence"/>
</dbReference>
<feature type="active site" description="Charge relay system" evidence="3">
    <location>
        <position position="340"/>
    </location>
</feature>
<keyword evidence="2" id="KW-0378">Hydrolase</keyword>
<dbReference type="PIRSF" id="PIRSF000862">
    <property type="entry name" value="Steryl_ester_lip"/>
    <property type="match status" value="1"/>
</dbReference>
<evidence type="ECO:0000313" key="6">
    <source>
        <dbReference type="EMBL" id="BBN12384.1"/>
    </source>
</evidence>
<organism evidence="7 8">
    <name type="scientific">Marchantia polymorpha subsp. ruderalis</name>
    <dbReference type="NCBI Taxonomy" id="1480154"/>
    <lineage>
        <taxon>Eukaryota</taxon>
        <taxon>Viridiplantae</taxon>
        <taxon>Streptophyta</taxon>
        <taxon>Embryophyta</taxon>
        <taxon>Marchantiophyta</taxon>
        <taxon>Marchantiopsida</taxon>
        <taxon>Marchantiidae</taxon>
        <taxon>Marchantiales</taxon>
        <taxon>Marchantiaceae</taxon>
        <taxon>Marchantia</taxon>
    </lineage>
</organism>
<reference evidence="7 8" key="1">
    <citation type="submission" date="2016-03" db="EMBL/GenBank/DDBJ databases">
        <title>Mechanisms controlling the formation of the plant cell surface in tip-growing cells are functionally conserved among land plants.</title>
        <authorList>
            <person name="Honkanen S."/>
            <person name="Jones V.A."/>
            <person name="Morieri G."/>
            <person name="Champion C."/>
            <person name="Hetherington A.J."/>
            <person name="Kelly S."/>
            <person name="Saint-Marcoux D."/>
            <person name="Proust H."/>
            <person name="Prescott H."/>
            <person name="Dolan L."/>
        </authorList>
    </citation>
    <scope>NUCLEOTIDE SEQUENCE [LARGE SCALE GENOMIC DNA]</scope>
    <source>
        <strain evidence="8">cv. Tak-1 and cv. Tak-2</strain>
        <tissue evidence="7">Whole gametophyte</tissue>
    </source>
</reference>
<reference evidence="9" key="3">
    <citation type="journal article" date="2020" name="Curr. Biol.">
        <title>Chromatin organization in early land plants reveals an ancestral association between H3K27me3, transposons, and constitutive heterochromatin.</title>
        <authorList>
            <person name="Montgomery S.A."/>
            <person name="Tanizawa Y."/>
            <person name="Galik B."/>
            <person name="Wang N."/>
            <person name="Ito T."/>
            <person name="Mochizuki T."/>
            <person name="Akimcheva S."/>
            <person name="Bowman J.L."/>
            <person name="Cognat V."/>
            <person name="Marechal-Drouard L."/>
            <person name="Ekker H."/>
            <person name="Hong S.F."/>
            <person name="Kohchi T."/>
            <person name="Lin S.S."/>
            <person name="Liu L.D."/>
            <person name="Nakamura Y."/>
            <person name="Valeeva L.R."/>
            <person name="Shakirov E.V."/>
            <person name="Shippen D.E."/>
            <person name="Wei W.L."/>
            <person name="Yagura M."/>
            <person name="Yamaoka S."/>
            <person name="Yamato K.T."/>
            <person name="Liu C."/>
            <person name="Berger F."/>
        </authorList>
    </citation>
    <scope>NUCLEOTIDE SEQUENCE [LARGE SCALE GENOMIC DNA]</scope>
    <source>
        <strain evidence="9">Tak-1</strain>
    </source>
</reference>
<dbReference type="GO" id="GO:0016788">
    <property type="term" value="F:hydrolase activity, acting on ester bonds"/>
    <property type="evidence" value="ECO:0007669"/>
    <property type="project" value="InterPro"/>
</dbReference>
<sequence>MEEWFSLLLVSSVALLALPQLCVGAKSETWDICKQIVLQMGYPCQNFTVTTDDGYLLGLYRIPYGYNEEVKDRSWSRPPVYLQHGLVQGGDTWVLNNPDESLGYILADAGFDVWLGNIRGTRWSYGHVSMSREDKDYWDWSWDELAAYDLPAMLEFVYKITGRKVLYVGHSQGTIMGLAAFTQDKVGEFVAAAALLSPITYLNHINSAFLNVAAHYYIEKMVKTMGVHEFNLRNELGVELVDRVCASPIVDCGNLLAALTGPNCCFNESRIPYYLQYEPHSTSLKNLAHLAQMIRSGTFAKYDYGRLGNLLHYYRFSPPSYDLAQIPATMSLWMSWGGNDALADAVDVAHTISELQCKPELIYVENYGHIDFVLSTRAKTDIYDSMIAFFRDQGEDTHAQI</sequence>
<comment type="similarity">
    <text evidence="1 2">Belongs to the AB hydrolase superfamily. Lipase family.</text>
</comment>
<keyword evidence="2" id="KW-0443">Lipid metabolism</keyword>
<evidence type="ECO:0000313" key="7">
    <source>
        <dbReference type="EMBL" id="OAE20419.1"/>
    </source>
</evidence>
<protein>
    <recommendedName>
        <fullName evidence="2">Lipase</fullName>
    </recommendedName>
</protein>
<dbReference type="Pfam" id="PF04083">
    <property type="entry name" value="Abhydro_lipase"/>
    <property type="match status" value="1"/>
</dbReference>
<keyword evidence="8" id="KW-1185">Reference proteome</keyword>
<evidence type="ECO:0000256" key="2">
    <source>
        <dbReference type="PIRNR" id="PIRNR000862"/>
    </source>
</evidence>
<gene>
    <name evidence="7" type="ORF">AXG93_4905s1190</name>
    <name evidence="6" type="ORF">Mp_5g19630</name>
</gene>
<dbReference type="InterPro" id="IPR025483">
    <property type="entry name" value="Lipase_euk"/>
</dbReference>
<feature type="domain" description="Partial AB-hydrolase lipase" evidence="5">
    <location>
        <begin position="34"/>
        <end position="96"/>
    </location>
</feature>
<name>A0A176VHK7_MARPO</name>
<dbReference type="InterPro" id="IPR006693">
    <property type="entry name" value="AB_hydrolase_lipase"/>
</dbReference>
<evidence type="ECO:0000259" key="5">
    <source>
        <dbReference type="Pfam" id="PF04083"/>
    </source>
</evidence>
<dbReference type="GO" id="GO:0016042">
    <property type="term" value="P:lipid catabolic process"/>
    <property type="evidence" value="ECO:0007669"/>
    <property type="project" value="UniProtKB-KW"/>
</dbReference>
<keyword evidence="4" id="KW-0732">Signal</keyword>
<evidence type="ECO:0000313" key="9">
    <source>
        <dbReference type="Proteomes" id="UP001162541"/>
    </source>
</evidence>
<proteinExistence type="inferred from homology"/>
<keyword evidence="2" id="KW-0442">Lipid degradation</keyword>
<dbReference type="EMBL" id="LVLJ01003617">
    <property type="protein sequence ID" value="OAE20419.1"/>
    <property type="molecule type" value="Genomic_DNA"/>
</dbReference>
<dbReference type="InterPro" id="IPR029058">
    <property type="entry name" value="AB_hydrolase_fold"/>
</dbReference>
<dbReference type="SUPFAM" id="SSF53474">
    <property type="entry name" value="alpha/beta-Hydrolases"/>
    <property type="match status" value="1"/>
</dbReference>
<dbReference type="FunFam" id="3.40.50.1820:FF:000126">
    <property type="entry name" value="Lipase"/>
    <property type="match status" value="1"/>
</dbReference>
<dbReference type="PANTHER" id="PTHR11005">
    <property type="entry name" value="LYSOSOMAL ACID LIPASE-RELATED"/>
    <property type="match status" value="1"/>
</dbReference>
<reference evidence="6" key="2">
    <citation type="journal article" date="2019" name="Curr. Biol.">
        <title>Chromatin organization in early land plants reveals an ancestral association between H3K27me3, transposons, and constitutive heterochromatin.</title>
        <authorList>
            <person name="Montgomery S.A."/>
            <person name="Tanizawa Y."/>
            <person name="Galik B."/>
            <person name="Wang N."/>
            <person name="Ito T."/>
            <person name="Mochizuki T."/>
            <person name="Akimcheva S."/>
            <person name="Bowman J."/>
            <person name="Cognat V."/>
            <person name="Drouard L."/>
            <person name="Ekker H."/>
            <person name="Houng S."/>
            <person name="Kohchi T."/>
            <person name="Lin S."/>
            <person name="Liu L.D."/>
            <person name="Nakamura Y."/>
            <person name="Valeeva L.R."/>
            <person name="Shakirov E.V."/>
            <person name="Shippen D.E."/>
            <person name="Wei W."/>
            <person name="Yagura M."/>
            <person name="Yamaoka S."/>
            <person name="Yamato K.T."/>
            <person name="Liu C."/>
            <person name="Berger F."/>
        </authorList>
    </citation>
    <scope>NUCLEOTIDE SEQUENCE [LARGE SCALE GENOMIC DNA]</scope>
    <source>
        <strain evidence="6">Tak-1</strain>
    </source>
</reference>
<accession>A0A176VHK7</accession>
<evidence type="ECO:0000256" key="4">
    <source>
        <dbReference type="SAM" id="SignalP"/>
    </source>
</evidence>
<dbReference type="EMBL" id="AP019870">
    <property type="protein sequence ID" value="BBN12384.1"/>
    <property type="molecule type" value="Genomic_DNA"/>
</dbReference>
<dbReference type="AlphaFoldDB" id="A0A176VHK7"/>
<feature type="signal peptide" evidence="4">
    <location>
        <begin position="1"/>
        <end position="24"/>
    </location>
</feature>
<evidence type="ECO:0000256" key="3">
    <source>
        <dbReference type="PIRSR" id="PIRSR000862-1"/>
    </source>
</evidence>
<evidence type="ECO:0000256" key="1">
    <source>
        <dbReference type="ARBA" id="ARBA00010701"/>
    </source>
</evidence>
<feature type="chain" id="PRO_5042333694" description="Lipase" evidence="4">
    <location>
        <begin position="25"/>
        <end position="401"/>
    </location>
</feature>
<feature type="active site" description="Nucleophile" evidence="3">
    <location>
        <position position="171"/>
    </location>
</feature>